<sequence>MITFGEIKSGISYTWRPGVYGIILKKEENLVALIDTGAGKYFLPGGGIEENESHEECLIREGKEEMGKLLELGEWIGKAQQYFYSKKDSAYYQVQGDFYFAKIVGDTEEPTEPDHYLRWLETGEAVSKIFHDHQRWALQKALAMIENKEQRI</sequence>
<name>A0ABY9VKT7_9BACI</name>
<dbReference type="InterPro" id="IPR000086">
    <property type="entry name" value="NUDIX_hydrolase_dom"/>
</dbReference>
<dbReference type="SUPFAM" id="SSF55811">
    <property type="entry name" value="Nudix"/>
    <property type="match status" value="1"/>
</dbReference>
<dbReference type="InterPro" id="IPR020084">
    <property type="entry name" value="NUDIX_hydrolase_CS"/>
</dbReference>
<reference evidence="4 5" key="1">
    <citation type="submission" date="2023-09" db="EMBL/GenBank/DDBJ databases">
        <title>Microbial mechanism of fulvic acid promoting antimony reduction mineralization in rice fields.</title>
        <authorList>
            <person name="Chen G."/>
            <person name="Lan J."/>
        </authorList>
    </citation>
    <scope>NUCLEOTIDE SEQUENCE [LARGE SCALE GENOMIC DNA]</scope>
    <source>
        <strain evidence="4 5">PS1</strain>
    </source>
</reference>
<accession>A0ABY9VKT7</accession>
<dbReference type="Pfam" id="PF00293">
    <property type="entry name" value="NUDIX"/>
    <property type="match status" value="1"/>
</dbReference>
<organism evidence="4 5">
    <name type="scientific">Mesobacillus jeotgali</name>
    <dbReference type="NCBI Taxonomy" id="129985"/>
    <lineage>
        <taxon>Bacteria</taxon>
        <taxon>Bacillati</taxon>
        <taxon>Bacillota</taxon>
        <taxon>Bacilli</taxon>
        <taxon>Bacillales</taxon>
        <taxon>Bacillaceae</taxon>
        <taxon>Mesobacillus</taxon>
    </lineage>
</organism>
<keyword evidence="5" id="KW-1185">Reference proteome</keyword>
<feature type="domain" description="Nudix hydrolase" evidence="3">
    <location>
        <begin position="14"/>
        <end position="143"/>
    </location>
</feature>
<evidence type="ECO:0000313" key="4">
    <source>
        <dbReference type="EMBL" id="WNF24566.1"/>
    </source>
</evidence>
<dbReference type="PROSITE" id="PS51462">
    <property type="entry name" value="NUDIX"/>
    <property type="match status" value="1"/>
</dbReference>
<evidence type="ECO:0000256" key="2">
    <source>
        <dbReference type="ARBA" id="ARBA00022801"/>
    </source>
</evidence>
<dbReference type="PROSITE" id="PS00893">
    <property type="entry name" value="NUDIX_BOX"/>
    <property type="match status" value="1"/>
</dbReference>
<evidence type="ECO:0000313" key="5">
    <source>
        <dbReference type="Proteomes" id="UP001303324"/>
    </source>
</evidence>
<dbReference type="InterPro" id="IPR015797">
    <property type="entry name" value="NUDIX_hydrolase-like_dom_sf"/>
</dbReference>
<dbReference type="Proteomes" id="UP001303324">
    <property type="component" value="Chromosome"/>
</dbReference>
<gene>
    <name evidence="4" type="ORF">RH061_08785</name>
</gene>
<dbReference type="PANTHER" id="PTHR43046">
    <property type="entry name" value="GDP-MANNOSE MANNOSYL HYDROLASE"/>
    <property type="match status" value="1"/>
</dbReference>
<keyword evidence="2" id="KW-0378">Hydrolase</keyword>
<proteinExistence type="predicted"/>
<protein>
    <submittedName>
        <fullName evidence="4">NUDIX domain-containing protein</fullName>
    </submittedName>
</protein>
<dbReference type="Gene3D" id="3.90.79.10">
    <property type="entry name" value="Nucleoside Triphosphate Pyrophosphohydrolase"/>
    <property type="match status" value="1"/>
</dbReference>
<comment type="cofactor">
    <cofactor evidence="1">
        <name>Mg(2+)</name>
        <dbReference type="ChEBI" id="CHEBI:18420"/>
    </cofactor>
</comment>
<dbReference type="PANTHER" id="PTHR43046:SF14">
    <property type="entry name" value="MUTT_NUDIX FAMILY PROTEIN"/>
    <property type="match status" value="1"/>
</dbReference>
<dbReference type="RefSeq" id="WP_311075453.1">
    <property type="nucleotide sequence ID" value="NZ_CP134494.1"/>
</dbReference>
<evidence type="ECO:0000256" key="1">
    <source>
        <dbReference type="ARBA" id="ARBA00001946"/>
    </source>
</evidence>
<evidence type="ECO:0000259" key="3">
    <source>
        <dbReference type="PROSITE" id="PS51462"/>
    </source>
</evidence>
<dbReference type="EMBL" id="CP134494">
    <property type="protein sequence ID" value="WNF24566.1"/>
    <property type="molecule type" value="Genomic_DNA"/>
</dbReference>